<dbReference type="EMBL" id="DSEC01000605">
    <property type="protein sequence ID" value="HER44470.1"/>
    <property type="molecule type" value="Genomic_DNA"/>
</dbReference>
<feature type="region of interest" description="Disordered" evidence="3">
    <location>
        <begin position="1"/>
        <end position="23"/>
    </location>
</feature>
<dbReference type="AlphaFoldDB" id="A0A7V2AWC1"/>
<comment type="caution">
    <text evidence="4">The sequence shown here is derived from an EMBL/GenBank/DDBJ whole genome shotgun (WGS) entry which is preliminary data.</text>
</comment>
<dbReference type="PANTHER" id="PTHR24104:SF25">
    <property type="entry name" value="PROTEIN LIN-41"/>
    <property type="match status" value="1"/>
</dbReference>
<dbReference type="PANTHER" id="PTHR24104">
    <property type="entry name" value="E3 UBIQUITIN-PROTEIN LIGASE NHLRC1-RELATED"/>
    <property type="match status" value="1"/>
</dbReference>
<dbReference type="PROSITE" id="PS51125">
    <property type="entry name" value="NHL"/>
    <property type="match status" value="1"/>
</dbReference>
<dbReference type="Gene3D" id="2.120.10.30">
    <property type="entry name" value="TolB, C-terminal domain"/>
    <property type="match status" value="2"/>
</dbReference>
<keyword evidence="1" id="KW-0677">Repeat</keyword>
<reference evidence="4" key="1">
    <citation type="journal article" date="2020" name="mSystems">
        <title>Genome- and Community-Level Interaction Insights into Carbon Utilization and Element Cycling Functions of Hydrothermarchaeota in Hydrothermal Sediment.</title>
        <authorList>
            <person name="Zhou Z."/>
            <person name="Liu Y."/>
            <person name="Xu W."/>
            <person name="Pan J."/>
            <person name="Luo Z.H."/>
            <person name="Li M."/>
        </authorList>
    </citation>
    <scope>NUCLEOTIDE SEQUENCE [LARGE SCALE GENOMIC DNA]</scope>
    <source>
        <strain evidence="4">SpSt-1233</strain>
    </source>
</reference>
<evidence type="ECO:0000313" key="4">
    <source>
        <dbReference type="EMBL" id="HER44470.1"/>
    </source>
</evidence>
<protein>
    <recommendedName>
        <fullName evidence="5">6-bladed beta-propeller</fullName>
    </recommendedName>
</protein>
<proteinExistence type="predicted"/>
<dbReference type="InterPro" id="IPR050952">
    <property type="entry name" value="TRIM-NHL_E3_ligases"/>
</dbReference>
<name>A0A7V2AWC1_UNCEI</name>
<dbReference type="InterPro" id="IPR001258">
    <property type="entry name" value="NHL_repeat"/>
</dbReference>
<dbReference type="GO" id="GO:0008270">
    <property type="term" value="F:zinc ion binding"/>
    <property type="evidence" value="ECO:0007669"/>
    <property type="project" value="UniProtKB-KW"/>
</dbReference>
<dbReference type="Pfam" id="PF01436">
    <property type="entry name" value="NHL"/>
    <property type="match status" value="1"/>
</dbReference>
<evidence type="ECO:0000256" key="3">
    <source>
        <dbReference type="SAM" id="MobiDB-lite"/>
    </source>
</evidence>
<feature type="repeat" description="NHL" evidence="2">
    <location>
        <begin position="210"/>
        <end position="245"/>
    </location>
</feature>
<dbReference type="CDD" id="cd05819">
    <property type="entry name" value="NHL"/>
    <property type="match status" value="1"/>
</dbReference>
<evidence type="ECO:0008006" key="5">
    <source>
        <dbReference type="Google" id="ProtNLM"/>
    </source>
</evidence>
<dbReference type="SUPFAM" id="SSF63829">
    <property type="entry name" value="Calcium-dependent phosphotriesterase"/>
    <property type="match status" value="1"/>
</dbReference>
<sequence>MEEELRTGLAADTRRRDDRAPRNEEIRKARARFDDELQKDLLGRHGAPMKVKQLIPIFVLSIVLLPLASGGERGGTTLTTPPWNHCLGLHKVTQFHLDLYSGYSAKFRDPQGLFCTKLEMRDDAGTDRDDDELTVFGLDCGENRLIYNKGLTSIGMVGGAGGGRLRFAHPFSLSGDERGNIYVADTGNDRIVHLRYLENDELAFAGEITGAKGDELDRPTGVALSGGRIYVADSGNDRIAVFDTSRVMLESIAPRTEEGRLTGPSTVAAVTDGDEWLYYRDYFVVVVDSLGQRIWKLSPKGEVLGIARHHPPEGAFGHVAVDYYGNIYATDARNGCIHKFNRHLDYIMAFGESGTGNDQFDEPRGIAIYRRFGQIFVSERAGAQYYWIGTDIIRFSARNLTLDLSRGRIGVDVSFVLTEHSFVSLILEDDRGDERATILDDYLLPAGSFERRLEFPCADLELLANCKVRLVMSAKPTYSSRAFLDVERESRFLEAHVSTDSD</sequence>
<organism evidence="4">
    <name type="scientific">Eiseniibacteriota bacterium</name>
    <dbReference type="NCBI Taxonomy" id="2212470"/>
    <lineage>
        <taxon>Bacteria</taxon>
        <taxon>Candidatus Eiseniibacteriota</taxon>
    </lineage>
</organism>
<evidence type="ECO:0000256" key="2">
    <source>
        <dbReference type="PROSITE-ProRule" id="PRU00504"/>
    </source>
</evidence>
<dbReference type="Proteomes" id="UP000886069">
    <property type="component" value="Unassembled WGS sequence"/>
</dbReference>
<evidence type="ECO:0000256" key="1">
    <source>
        <dbReference type="ARBA" id="ARBA00022737"/>
    </source>
</evidence>
<gene>
    <name evidence="4" type="ORF">ENO08_08430</name>
</gene>
<accession>A0A7V2AWC1</accession>
<dbReference type="InterPro" id="IPR011042">
    <property type="entry name" value="6-blade_b-propeller_TolB-like"/>
</dbReference>